<dbReference type="InterPro" id="IPR002328">
    <property type="entry name" value="ADH_Zn_CS"/>
</dbReference>
<dbReference type="Gene3D" id="3.40.50.720">
    <property type="entry name" value="NAD(P)-binding Rossmann-like Domain"/>
    <property type="match status" value="1"/>
</dbReference>
<dbReference type="AlphaFoldDB" id="A0A7Z0DMX4"/>
<dbReference type="PANTHER" id="PTHR43677:SF4">
    <property type="entry name" value="QUINONE OXIDOREDUCTASE-LIKE PROTEIN 2"/>
    <property type="match status" value="1"/>
</dbReference>
<dbReference type="InterPro" id="IPR011032">
    <property type="entry name" value="GroES-like_sf"/>
</dbReference>
<dbReference type="SUPFAM" id="SSF51735">
    <property type="entry name" value="NAD(P)-binding Rossmann-fold domains"/>
    <property type="match status" value="1"/>
</dbReference>
<organism evidence="4 5">
    <name type="scientific">Nocardioides panzhihuensis</name>
    <dbReference type="NCBI Taxonomy" id="860243"/>
    <lineage>
        <taxon>Bacteria</taxon>
        <taxon>Bacillati</taxon>
        <taxon>Actinomycetota</taxon>
        <taxon>Actinomycetes</taxon>
        <taxon>Propionibacteriales</taxon>
        <taxon>Nocardioidaceae</taxon>
        <taxon>Nocardioides</taxon>
    </lineage>
</organism>
<dbReference type="EC" id="1.6.5.5" evidence="4"/>
<evidence type="ECO:0000259" key="3">
    <source>
        <dbReference type="SMART" id="SM00829"/>
    </source>
</evidence>
<keyword evidence="2" id="KW-0479">Metal-binding</keyword>
<evidence type="ECO:0000313" key="5">
    <source>
        <dbReference type="Proteomes" id="UP000564496"/>
    </source>
</evidence>
<dbReference type="PANTHER" id="PTHR43677">
    <property type="entry name" value="SHORT-CHAIN DEHYDROGENASE/REDUCTASE"/>
    <property type="match status" value="1"/>
</dbReference>
<keyword evidence="2" id="KW-0862">Zinc</keyword>
<gene>
    <name evidence="4" type="ORF">BJ988_002993</name>
</gene>
<dbReference type="GO" id="GO:0008270">
    <property type="term" value="F:zinc ion binding"/>
    <property type="evidence" value="ECO:0007669"/>
    <property type="project" value="InterPro"/>
</dbReference>
<dbReference type="GO" id="GO:0003960">
    <property type="term" value="F:quinone reductase (NADPH) activity"/>
    <property type="evidence" value="ECO:0007669"/>
    <property type="project" value="UniProtKB-EC"/>
</dbReference>
<comment type="similarity">
    <text evidence="2">Belongs to the zinc-containing alcohol dehydrogenase family.</text>
</comment>
<name>A0A7Z0DMX4_9ACTN</name>
<accession>A0A7Z0DMX4</accession>
<dbReference type="InterPro" id="IPR020843">
    <property type="entry name" value="ER"/>
</dbReference>
<keyword evidence="1 4" id="KW-0560">Oxidoreductase</keyword>
<dbReference type="RefSeq" id="WP_343051621.1">
    <property type="nucleotide sequence ID" value="NZ_JACBZR010000001.1"/>
</dbReference>
<sequence length="339" mass="34714">MPPSQASPPTAATMLAARIHRLGSPDAVQLDTVPRPAAGPGELLVAVHAAAVNFPDTLMIEGRYQTETPFPFTPGHECAGVVAEVGAGVTGWEVGDRVAFLAPGTFAEYVAAPAAAAVRVPTSVGFAEAAATWVCHLTAYHALRSVAEVAAGETALVLGAGGGLGLAAVELASVLGATVVAAASSPEKLAAARSRGADHLVDYTADALRPGLHGAVGKGRIDVVLDPVGGSLAEEALREMRWGGRFVTLGFASGDIPRIPLNLVLLKGVSIRGLEVRTFPEHAPEASARDRAELTDLWAAGRFHALVGATFPLDRTGEALAYVAGRRAVGKTVITVRPG</sequence>
<comment type="cofactor">
    <cofactor evidence="2">
        <name>Zn(2+)</name>
        <dbReference type="ChEBI" id="CHEBI:29105"/>
    </cofactor>
</comment>
<proteinExistence type="inferred from homology"/>
<dbReference type="InterPro" id="IPR013149">
    <property type="entry name" value="ADH-like_C"/>
</dbReference>
<dbReference type="CDD" id="cd08241">
    <property type="entry name" value="QOR1"/>
    <property type="match status" value="1"/>
</dbReference>
<evidence type="ECO:0000256" key="1">
    <source>
        <dbReference type="ARBA" id="ARBA00023002"/>
    </source>
</evidence>
<dbReference type="Pfam" id="PF08240">
    <property type="entry name" value="ADH_N"/>
    <property type="match status" value="1"/>
</dbReference>
<dbReference type="InterPro" id="IPR002347">
    <property type="entry name" value="SDR_fam"/>
</dbReference>
<comment type="caution">
    <text evidence="4">The sequence shown here is derived from an EMBL/GenBank/DDBJ whole genome shotgun (WGS) entry which is preliminary data.</text>
</comment>
<dbReference type="EMBL" id="JACBZR010000001">
    <property type="protein sequence ID" value="NYI78345.1"/>
    <property type="molecule type" value="Genomic_DNA"/>
</dbReference>
<dbReference type="Proteomes" id="UP000564496">
    <property type="component" value="Unassembled WGS sequence"/>
</dbReference>
<dbReference type="InterPro" id="IPR036291">
    <property type="entry name" value="NAD(P)-bd_dom_sf"/>
</dbReference>
<dbReference type="Pfam" id="PF00107">
    <property type="entry name" value="ADH_zinc_N"/>
    <property type="match status" value="1"/>
</dbReference>
<dbReference type="PROSITE" id="PS00059">
    <property type="entry name" value="ADH_ZINC"/>
    <property type="match status" value="1"/>
</dbReference>
<evidence type="ECO:0000256" key="2">
    <source>
        <dbReference type="RuleBase" id="RU361277"/>
    </source>
</evidence>
<dbReference type="SUPFAM" id="SSF50129">
    <property type="entry name" value="GroES-like"/>
    <property type="match status" value="1"/>
</dbReference>
<dbReference type="PRINTS" id="PR00081">
    <property type="entry name" value="GDHRDH"/>
</dbReference>
<protein>
    <submittedName>
        <fullName evidence="4">NADPH2:quinone reductase</fullName>
        <ecNumber evidence="4">1.6.5.5</ecNumber>
    </submittedName>
</protein>
<keyword evidence="5" id="KW-1185">Reference proteome</keyword>
<feature type="domain" description="Enoyl reductase (ER)" evidence="3">
    <location>
        <begin position="23"/>
        <end position="334"/>
    </location>
</feature>
<dbReference type="SMART" id="SM00829">
    <property type="entry name" value="PKS_ER"/>
    <property type="match status" value="1"/>
</dbReference>
<dbReference type="InterPro" id="IPR013154">
    <property type="entry name" value="ADH-like_N"/>
</dbReference>
<reference evidence="4 5" key="1">
    <citation type="submission" date="2020-07" db="EMBL/GenBank/DDBJ databases">
        <title>Sequencing the genomes of 1000 actinobacteria strains.</title>
        <authorList>
            <person name="Klenk H.-P."/>
        </authorList>
    </citation>
    <scope>NUCLEOTIDE SEQUENCE [LARGE SCALE GENOMIC DNA]</scope>
    <source>
        <strain evidence="4 5">DSM 26487</strain>
    </source>
</reference>
<evidence type="ECO:0000313" key="4">
    <source>
        <dbReference type="EMBL" id="NYI78345.1"/>
    </source>
</evidence>
<dbReference type="InterPro" id="IPR051397">
    <property type="entry name" value="Zn-ADH-like_protein"/>
</dbReference>
<dbReference type="Gene3D" id="3.90.180.10">
    <property type="entry name" value="Medium-chain alcohol dehydrogenases, catalytic domain"/>
    <property type="match status" value="1"/>
</dbReference>